<dbReference type="GO" id="GO:0030288">
    <property type="term" value="C:outer membrane-bounded periplasmic space"/>
    <property type="evidence" value="ECO:0007669"/>
    <property type="project" value="TreeGrafter"/>
</dbReference>
<dbReference type="HOGENOM" id="CLU_018816_13_1_6"/>
<dbReference type="Gene3D" id="2.40.30.170">
    <property type="match status" value="1"/>
</dbReference>
<evidence type="ECO:0000256" key="2">
    <source>
        <dbReference type="ARBA" id="ARBA00022448"/>
    </source>
</evidence>
<organism evidence="11 12">
    <name type="scientific">Musicola paradisiaca (strain Ech703)</name>
    <name type="common">Dickeya paradisiaca</name>
    <name type="synonym">Dickeya dadantii</name>
    <dbReference type="NCBI Taxonomy" id="579405"/>
    <lineage>
        <taxon>Bacteria</taxon>
        <taxon>Pseudomonadati</taxon>
        <taxon>Pseudomonadota</taxon>
        <taxon>Gammaproteobacteria</taxon>
        <taxon>Enterobacterales</taxon>
        <taxon>Pectobacteriaceae</taxon>
        <taxon>Musicola</taxon>
    </lineage>
</organism>
<evidence type="ECO:0000256" key="3">
    <source>
        <dbReference type="ARBA" id="ARBA00022729"/>
    </source>
</evidence>
<dbReference type="Pfam" id="PF25919">
    <property type="entry name" value="BSH_CusB"/>
    <property type="match status" value="1"/>
</dbReference>
<evidence type="ECO:0000256" key="4">
    <source>
        <dbReference type="ARBA" id="ARBA00023065"/>
    </source>
</evidence>
<gene>
    <name evidence="11" type="ordered locus">Dd703_1166</name>
</gene>
<protein>
    <submittedName>
        <fullName evidence="11">Efflux transporter, RND family, MFP subunit</fullName>
    </submittedName>
</protein>
<feature type="domain" description="CusB-like beta-barrel" evidence="9">
    <location>
        <begin position="248"/>
        <end position="324"/>
    </location>
</feature>
<feature type="domain" description="Multidrug resistance protein MdtA-like C-terminal permuted SH3" evidence="10">
    <location>
        <begin position="329"/>
        <end position="387"/>
    </location>
</feature>
<feature type="domain" description="CusB-like three alpha-helical bundle" evidence="7">
    <location>
        <begin position="164"/>
        <end position="211"/>
    </location>
</feature>
<feature type="domain" description="CusB-like barrel-sandwich hybrid" evidence="8">
    <location>
        <begin position="130"/>
        <end position="243"/>
    </location>
</feature>
<dbReference type="SUPFAM" id="SSF111369">
    <property type="entry name" value="HlyD-like secretion proteins"/>
    <property type="match status" value="1"/>
</dbReference>
<dbReference type="STRING" id="579405.Dd703_1166"/>
<dbReference type="eggNOG" id="COG5569">
    <property type="taxonomic scope" value="Bacteria"/>
</dbReference>
<dbReference type="InterPro" id="IPR021647">
    <property type="entry name" value="CusF_Ec"/>
</dbReference>
<dbReference type="PANTHER" id="PTHR30097:SF15">
    <property type="entry name" value="CATION EFFLUX SYSTEM PROTEIN CUSB"/>
    <property type="match status" value="1"/>
</dbReference>
<evidence type="ECO:0000259" key="7">
    <source>
        <dbReference type="Pfam" id="PF25869"/>
    </source>
</evidence>
<dbReference type="Gene3D" id="6.10.140.730">
    <property type="match status" value="1"/>
</dbReference>
<comment type="similarity">
    <text evidence="1">Belongs to the membrane fusion protein (MFP) (TC 8.A.1) family.</text>
</comment>
<evidence type="ECO:0000256" key="5">
    <source>
        <dbReference type="SAM" id="SignalP"/>
    </source>
</evidence>
<dbReference type="InterPro" id="IPR006143">
    <property type="entry name" value="RND_pump_MFP"/>
</dbReference>
<evidence type="ECO:0000259" key="8">
    <source>
        <dbReference type="Pfam" id="PF25919"/>
    </source>
</evidence>
<dbReference type="GO" id="GO:0016020">
    <property type="term" value="C:membrane"/>
    <property type="evidence" value="ECO:0007669"/>
    <property type="project" value="InterPro"/>
</dbReference>
<dbReference type="PANTHER" id="PTHR30097">
    <property type="entry name" value="CATION EFFLUX SYSTEM PROTEIN CUSB"/>
    <property type="match status" value="1"/>
</dbReference>
<dbReference type="InterPro" id="IPR045800">
    <property type="entry name" value="HMBD"/>
</dbReference>
<keyword evidence="4" id="KW-0406">Ion transport</keyword>
<dbReference type="RefSeq" id="WP_012764787.1">
    <property type="nucleotide sequence ID" value="NC_012880.1"/>
</dbReference>
<dbReference type="Pfam" id="PF25954">
    <property type="entry name" value="Beta-barrel_RND_2"/>
    <property type="match status" value="1"/>
</dbReference>
<dbReference type="FunFam" id="2.40.420.20:FF:000003">
    <property type="entry name" value="Cation efflux system protein cusB"/>
    <property type="match status" value="1"/>
</dbReference>
<dbReference type="InterPro" id="IPR058791">
    <property type="entry name" value="3HB_CusB"/>
</dbReference>
<evidence type="ECO:0000259" key="9">
    <source>
        <dbReference type="Pfam" id="PF25954"/>
    </source>
</evidence>
<dbReference type="GO" id="GO:0046914">
    <property type="term" value="F:transition metal ion binding"/>
    <property type="evidence" value="ECO:0007669"/>
    <property type="project" value="TreeGrafter"/>
</dbReference>
<proteinExistence type="inferred from homology"/>
<dbReference type="InterPro" id="IPR042230">
    <property type="entry name" value="CusF_sf"/>
</dbReference>
<dbReference type="EMBL" id="CP001654">
    <property type="protein sequence ID" value="ACS84970.1"/>
    <property type="molecule type" value="Genomic_DNA"/>
</dbReference>
<feature type="signal peptide" evidence="5">
    <location>
        <begin position="1"/>
        <end position="24"/>
    </location>
</feature>
<keyword evidence="2" id="KW-0813">Transport</keyword>
<dbReference type="GO" id="GO:0060003">
    <property type="term" value="P:copper ion export"/>
    <property type="evidence" value="ECO:0007669"/>
    <property type="project" value="TreeGrafter"/>
</dbReference>
<accession>C6CCF9</accession>
<evidence type="ECO:0000259" key="10">
    <source>
        <dbReference type="Pfam" id="PF25967"/>
    </source>
</evidence>
<dbReference type="Pfam" id="PF25967">
    <property type="entry name" value="RND-MFP_C"/>
    <property type="match status" value="1"/>
</dbReference>
<dbReference type="Pfam" id="PF11604">
    <property type="entry name" value="CusF_Ec"/>
    <property type="match status" value="1"/>
</dbReference>
<dbReference type="AlphaFoldDB" id="C6CCF9"/>
<sequence length="497" mass="53517">MNRTFTVSLLVVALAAATAGYYVGQGANAVSAPPAAASGAGQDAGRKVLYWYDPMSPGARFDQPGQSPFMDMPLVPRYADDVQDNGGVAVSPRQQQNLGVRTAKAEIRTFQPQLSGYGTVAVNERGLRTLVAPSGGIVEQLYVNAVQQQVRKGQALAVLWNPAWAAAQQEYLAVRQLGDAELTQAARQKLSLQFMPDSVIRQVERSGKPQPRLTINAPIEGYINRLEVRAGTQLTPAQPLFELAGYDPVWVEVEYPESQAAGMTLGAPMTAASSAWPGETFTGRIAELLPQLDNATRTLKARVELHNTQQRLKPGMYLTVQLTERQNRQALMIPQEALLLSSRQNRVLLSDGNGYFTPRQVQIGATQDGFAEVLSGLNAGDTVVTSGQFLIDSEASLRSSLSQMRDAPAVNAQPTSVATPSYQTRGLVKAINGKQVTLAHEAVPELGWSPMTMDFTYVGDALPAAVQPGSQVMFHFSLDDDGAHLLDIMPAEHGGHP</sequence>
<dbReference type="eggNOG" id="COG0845">
    <property type="taxonomic scope" value="Bacteria"/>
</dbReference>
<dbReference type="FunFam" id="2.40.30.170:FF:000010">
    <property type="entry name" value="Efflux RND transporter periplasmic adaptor subunit"/>
    <property type="match status" value="1"/>
</dbReference>
<dbReference type="NCBIfam" id="TIGR01730">
    <property type="entry name" value="RND_mfp"/>
    <property type="match status" value="1"/>
</dbReference>
<dbReference type="GO" id="GO:0022857">
    <property type="term" value="F:transmembrane transporter activity"/>
    <property type="evidence" value="ECO:0007669"/>
    <property type="project" value="InterPro"/>
</dbReference>
<evidence type="ECO:0000256" key="1">
    <source>
        <dbReference type="ARBA" id="ARBA00009477"/>
    </source>
</evidence>
<dbReference type="InterPro" id="IPR051909">
    <property type="entry name" value="MFP_Cation_Efflux"/>
</dbReference>
<dbReference type="InterPro" id="IPR058790">
    <property type="entry name" value="BSH_CusB"/>
</dbReference>
<keyword evidence="12" id="KW-1185">Reference proteome</keyword>
<dbReference type="InterPro" id="IPR058792">
    <property type="entry name" value="Beta-barrel_RND_2"/>
</dbReference>
<dbReference type="GO" id="GO:0015679">
    <property type="term" value="P:plasma membrane copper ion transport"/>
    <property type="evidence" value="ECO:0007669"/>
    <property type="project" value="TreeGrafter"/>
</dbReference>
<evidence type="ECO:0000313" key="12">
    <source>
        <dbReference type="Proteomes" id="UP000002734"/>
    </source>
</evidence>
<evidence type="ECO:0000313" key="11">
    <source>
        <dbReference type="EMBL" id="ACS84970.1"/>
    </source>
</evidence>
<name>C6CCF9_MUSP7</name>
<dbReference type="Gene3D" id="2.40.420.20">
    <property type="match status" value="1"/>
</dbReference>
<dbReference type="Proteomes" id="UP000002734">
    <property type="component" value="Chromosome"/>
</dbReference>
<reference evidence="11" key="1">
    <citation type="submission" date="2009-06" db="EMBL/GenBank/DDBJ databases">
        <title>Complete sequence of Dickeya dadantii Ech703.</title>
        <authorList>
            <consortium name="US DOE Joint Genome Institute"/>
            <person name="Lucas S."/>
            <person name="Copeland A."/>
            <person name="Lapidus A."/>
            <person name="Glavina del Rio T."/>
            <person name="Dalin E."/>
            <person name="Tice H."/>
            <person name="Bruce D."/>
            <person name="Goodwin L."/>
            <person name="Pitluck S."/>
            <person name="Chertkov O."/>
            <person name="Brettin T."/>
            <person name="Detter J.C."/>
            <person name="Han C."/>
            <person name="Larimer F."/>
            <person name="Land M."/>
            <person name="Hauser L."/>
            <person name="Kyrpides N."/>
            <person name="Mikhailova N."/>
            <person name="Balakrishnan V."/>
            <person name="Glasner J."/>
            <person name="Perna N.T."/>
        </authorList>
    </citation>
    <scope>NUCLEOTIDE SEQUENCE [LARGE SCALE GENOMIC DNA]</scope>
    <source>
        <strain evidence="11">Ech703</strain>
    </source>
</reference>
<keyword evidence="3 5" id="KW-0732">Signal</keyword>
<feature type="domain" description="Heavy metal binding" evidence="6">
    <location>
        <begin position="50"/>
        <end position="76"/>
    </location>
</feature>
<dbReference type="KEGG" id="dda:Dd703_1166"/>
<evidence type="ECO:0000259" key="6">
    <source>
        <dbReference type="Pfam" id="PF19335"/>
    </source>
</evidence>
<dbReference type="InterPro" id="IPR058627">
    <property type="entry name" value="MdtA-like_C"/>
</dbReference>
<dbReference type="Gene3D" id="2.40.50.320">
    <property type="entry name" value="Copper binding periplasmic protein CusF"/>
    <property type="match status" value="1"/>
</dbReference>
<dbReference type="Pfam" id="PF19335">
    <property type="entry name" value="HMBD"/>
    <property type="match status" value="1"/>
</dbReference>
<feature type="chain" id="PRO_5002961719" evidence="5">
    <location>
        <begin position="25"/>
        <end position="497"/>
    </location>
</feature>
<dbReference type="Pfam" id="PF25869">
    <property type="entry name" value="3HB_CusB"/>
    <property type="match status" value="1"/>
</dbReference>